<protein>
    <submittedName>
        <fullName evidence="3">Ribosomal protein S4</fullName>
    </submittedName>
</protein>
<dbReference type="GO" id="GO:0005840">
    <property type="term" value="C:ribosome"/>
    <property type="evidence" value="ECO:0007669"/>
    <property type="project" value="UniProtKB-KW"/>
</dbReference>
<gene>
    <name evidence="3" type="primary">rps4</name>
</gene>
<organism evidence="3">
    <name type="scientific">Analipus japonicus</name>
    <dbReference type="NCBI Taxonomy" id="31333"/>
    <lineage>
        <taxon>Eukaryota</taxon>
        <taxon>Sar</taxon>
        <taxon>Stramenopiles</taxon>
        <taxon>Ochrophyta</taxon>
        <taxon>PX clade</taxon>
        <taxon>Phaeophyceae</taxon>
        <taxon>Ralfsiales</taxon>
        <taxon>Ralfsiaceae</taxon>
        <taxon>Analipus</taxon>
    </lineage>
</organism>
<dbReference type="SUPFAM" id="SSF55174">
    <property type="entry name" value="Alpha-L RNA-binding motif"/>
    <property type="match status" value="1"/>
</dbReference>
<dbReference type="InterPro" id="IPR036986">
    <property type="entry name" value="S4_RNA-bd_sf"/>
</dbReference>
<dbReference type="GO" id="GO:0003723">
    <property type="term" value="F:RNA binding"/>
    <property type="evidence" value="ECO:0007669"/>
    <property type="project" value="UniProtKB-KW"/>
</dbReference>
<keyword evidence="3" id="KW-0689">Ribosomal protein</keyword>
<dbReference type="Pfam" id="PF01479">
    <property type="entry name" value="S4"/>
    <property type="match status" value="1"/>
</dbReference>
<dbReference type="PROSITE" id="PS50889">
    <property type="entry name" value="S4"/>
    <property type="match status" value="1"/>
</dbReference>
<dbReference type="Gene3D" id="3.10.290.10">
    <property type="entry name" value="RNA-binding S4 domain"/>
    <property type="match status" value="1"/>
</dbReference>
<dbReference type="SMART" id="SM00363">
    <property type="entry name" value="S4"/>
    <property type="match status" value="1"/>
</dbReference>
<keyword evidence="3" id="KW-0496">Mitochondrion</keyword>
<dbReference type="EMBL" id="MZ156065">
    <property type="protein sequence ID" value="QWK44980.1"/>
    <property type="molecule type" value="Genomic_DNA"/>
</dbReference>
<proteinExistence type="predicted"/>
<dbReference type="AlphaFoldDB" id="A0A8F0FD22"/>
<name>A0A8F0FD22_9PHAE</name>
<evidence type="ECO:0000313" key="3">
    <source>
        <dbReference type="EMBL" id="QWK44980.1"/>
    </source>
</evidence>
<geneLocation type="mitochondrion" evidence="3"/>
<evidence type="ECO:0000256" key="1">
    <source>
        <dbReference type="PROSITE-ProRule" id="PRU00182"/>
    </source>
</evidence>
<evidence type="ECO:0000259" key="2">
    <source>
        <dbReference type="SMART" id="SM00363"/>
    </source>
</evidence>
<reference evidence="3" key="1">
    <citation type="journal article" date="2021" name="Genome Biol. Evol.">
        <title>Genomic rearrangements and sequence evolution across brown algal orgelles.</title>
        <authorList>
            <person name="Starko S."/>
            <person name="Bringloe T."/>
            <person name="Soto Gomez M."/>
            <person name="Darby H."/>
            <person name="Graham S."/>
            <person name="Martone P."/>
        </authorList>
    </citation>
    <scope>NUCLEOTIDE SEQUENCE</scope>
</reference>
<dbReference type="InterPro" id="IPR002942">
    <property type="entry name" value="S4_RNA-bd"/>
</dbReference>
<accession>A0A8F0FD22</accession>
<keyword evidence="1" id="KW-0694">RNA-binding</keyword>
<keyword evidence="3" id="KW-0687">Ribonucleoprotein</keyword>
<feature type="domain" description="RNA-binding S4" evidence="2">
    <location>
        <begin position="135"/>
        <end position="197"/>
    </location>
</feature>
<sequence length="271" mass="32139">MRFKHRFKSCLWSRTDIWGNLLTKKKSFLRPKWDSMMGVLESQKRPRRVQTTATPNNKKARPPHPIVHDYRYLKTRARANQVFKMNRWGYRNTLSVVFRLRRFYGDISHKSFKAFCRPWFKMGNPSQKLLGALEGRLDICLYRLGFFHSIFYSRQAILHHKVLVNGKVIGFGSYVLEKGDFVEFCPEQRFAIQARLLSRYKGYKSPYPNPGRRRVPYGQKLPWFLQPTPKWIQTDYSNLSFMVSSEVCVPVMFPFRADVDEALWSAKYGFL</sequence>
<dbReference type="CDD" id="cd00165">
    <property type="entry name" value="S4"/>
    <property type="match status" value="1"/>
</dbReference>